<dbReference type="InterPro" id="IPR000160">
    <property type="entry name" value="GGDEF_dom"/>
</dbReference>
<name>A0A6N1VJ47_9HYPH</name>
<dbReference type="InterPro" id="IPR052155">
    <property type="entry name" value="Biofilm_reg_signaling"/>
</dbReference>
<accession>A0A6N1VJ47</accession>
<dbReference type="AlphaFoldDB" id="A0A6N1VJ47"/>
<organism evidence="4 5">
    <name type="scientific">Oricola thermophila</name>
    <dbReference type="NCBI Taxonomy" id="2742145"/>
    <lineage>
        <taxon>Bacteria</taxon>
        <taxon>Pseudomonadati</taxon>
        <taxon>Pseudomonadota</taxon>
        <taxon>Alphaproteobacteria</taxon>
        <taxon>Hyphomicrobiales</taxon>
        <taxon>Ahrensiaceae</taxon>
        <taxon>Oricola</taxon>
    </lineage>
</organism>
<feature type="transmembrane region" description="Helical" evidence="1">
    <location>
        <begin position="100"/>
        <end position="119"/>
    </location>
</feature>
<reference evidence="4 5" key="1">
    <citation type="submission" date="2020-06" db="EMBL/GenBank/DDBJ databases">
        <title>Oricola thermophila sp. nov. isolated from a tidal sediments.</title>
        <authorList>
            <person name="Kwon K.K."/>
            <person name="Yang S.-H."/>
            <person name="Park M.-J."/>
        </authorList>
    </citation>
    <scope>NUCLEOTIDE SEQUENCE [LARGE SCALE GENOMIC DNA]</scope>
    <source>
        <strain evidence="4 5">MEBiC13590</strain>
    </source>
</reference>
<feature type="domain" description="EAL" evidence="2">
    <location>
        <begin position="384"/>
        <end position="634"/>
    </location>
</feature>
<feature type="transmembrane region" description="Helical" evidence="1">
    <location>
        <begin position="37"/>
        <end position="59"/>
    </location>
</feature>
<dbReference type="InterPro" id="IPR029787">
    <property type="entry name" value="Nucleotide_cyclase"/>
</dbReference>
<protein>
    <submittedName>
        <fullName evidence="4">EAL domain-containing protein</fullName>
    </submittedName>
</protein>
<dbReference type="InterPro" id="IPR001633">
    <property type="entry name" value="EAL_dom"/>
</dbReference>
<gene>
    <name evidence="4" type="ORF">HTY61_19190</name>
</gene>
<evidence type="ECO:0000313" key="5">
    <source>
        <dbReference type="Proteomes" id="UP000509367"/>
    </source>
</evidence>
<dbReference type="SMART" id="SM00052">
    <property type="entry name" value="EAL"/>
    <property type="match status" value="1"/>
</dbReference>
<dbReference type="KEGG" id="orm:HTY61_19190"/>
<dbReference type="Gene3D" id="3.20.20.450">
    <property type="entry name" value="EAL domain"/>
    <property type="match status" value="1"/>
</dbReference>
<dbReference type="InterPro" id="IPR035919">
    <property type="entry name" value="EAL_sf"/>
</dbReference>
<dbReference type="NCBIfam" id="TIGR00254">
    <property type="entry name" value="GGDEF"/>
    <property type="match status" value="1"/>
</dbReference>
<keyword evidence="1" id="KW-0812">Transmembrane</keyword>
<keyword evidence="1" id="KW-0472">Membrane</keyword>
<dbReference type="PANTHER" id="PTHR44757:SF2">
    <property type="entry name" value="BIOFILM ARCHITECTURE MAINTENANCE PROTEIN MBAA"/>
    <property type="match status" value="1"/>
</dbReference>
<evidence type="ECO:0000259" key="2">
    <source>
        <dbReference type="PROSITE" id="PS50883"/>
    </source>
</evidence>
<dbReference type="Pfam" id="PF00563">
    <property type="entry name" value="EAL"/>
    <property type="match status" value="1"/>
</dbReference>
<dbReference type="SUPFAM" id="SSF55073">
    <property type="entry name" value="Nucleotide cyclase"/>
    <property type="match status" value="1"/>
</dbReference>
<dbReference type="Gene3D" id="3.30.70.270">
    <property type="match status" value="1"/>
</dbReference>
<dbReference type="CDD" id="cd01949">
    <property type="entry name" value="GGDEF"/>
    <property type="match status" value="1"/>
</dbReference>
<dbReference type="SMART" id="SM00267">
    <property type="entry name" value="GGDEF"/>
    <property type="match status" value="1"/>
</dbReference>
<dbReference type="PROSITE" id="PS50883">
    <property type="entry name" value="EAL"/>
    <property type="match status" value="1"/>
</dbReference>
<dbReference type="InterPro" id="IPR043128">
    <property type="entry name" value="Rev_trsase/Diguanyl_cyclase"/>
</dbReference>
<dbReference type="SUPFAM" id="SSF141868">
    <property type="entry name" value="EAL domain-like"/>
    <property type="match status" value="1"/>
</dbReference>
<dbReference type="PANTHER" id="PTHR44757">
    <property type="entry name" value="DIGUANYLATE CYCLASE DGCP"/>
    <property type="match status" value="1"/>
</dbReference>
<proteinExistence type="predicted"/>
<dbReference type="Pfam" id="PF00990">
    <property type="entry name" value="GGDEF"/>
    <property type="match status" value="1"/>
</dbReference>
<sequence>MLGEDKVAKTVAPAAVEAVDRRDTEIQRRLAEAYQPMLRAMVVPATVYFAIVAIAYLIIEEPAGKVLLGTVSTIISLACFAISCECARKSLDHGEIERRAAGLLLMTLVSLVMHHTLHLEPTKLIFFALAIMIVSVVAISARLVIGAVVLAGGAMMAFAVKAGGDNPIHFGFILLAAAFVAFTVSGLTRKAILKAIGASITADDLREAAEKRAEQDILTGLPNRRKHFADLEKRLKARKGATPRFAVGIVDIDGFKTVNDRFGHGVGDLLLVEVSARLREACAGTGQLARLGGDEFALIIEDPKEEDGLKSLGCRIREAIGQPFTIMGLPLKISASAGFAMEEIAIVSASEMMERADYALFHAKEHGSGVEIYTAELQTHRREMNAIEHNLRHGDLEKEIRVVYQPQIDIRTGETVGFEALARWESRELGRVRPDTFIAVAERIGAMGRLTPLCLRKALEGARDWPPGLKLSFNLSVRDIETPASVETIRRIVMDSGFAPERLVFEVTETLIMSEYEQAQRSLKTLTDLGARVALDDFGVGYANFSHIDQLNIDTIKIDRSFVSRLGDNTNSRKIVNTMIDMCASLGVDCVVEGVETAEELQVLRSMGACYVQGYHFSRPIEAVDIPGYLMGEMARRVKKPSRAVSRAS</sequence>
<keyword evidence="1" id="KW-1133">Transmembrane helix</keyword>
<dbReference type="RefSeq" id="WP_175278314.1">
    <property type="nucleotide sequence ID" value="NZ_CP054836.1"/>
</dbReference>
<evidence type="ECO:0000259" key="3">
    <source>
        <dbReference type="PROSITE" id="PS50887"/>
    </source>
</evidence>
<dbReference type="EMBL" id="CP054836">
    <property type="protein sequence ID" value="QKV20423.1"/>
    <property type="molecule type" value="Genomic_DNA"/>
</dbReference>
<evidence type="ECO:0000256" key="1">
    <source>
        <dbReference type="SAM" id="Phobius"/>
    </source>
</evidence>
<evidence type="ECO:0000313" key="4">
    <source>
        <dbReference type="EMBL" id="QKV20423.1"/>
    </source>
</evidence>
<feature type="transmembrane region" description="Helical" evidence="1">
    <location>
        <begin position="65"/>
        <end position="88"/>
    </location>
</feature>
<dbReference type="Proteomes" id="UP000509367">
    <property type="component" value="Chromosome"/>
</dbReference>
<dbReference type="PROSITE" id="PS50887">
    <property type="entry name" value="GGDEF"/>
    <property type="match status" value="1"/>
</dbReference>
<feature type="transmembrane region" description="Helical" evidence="1">
    <location>
        <begin position="170"/>
        <end position="188"/>
    </location>
</feature>
<feature type="transmembrane region" description="Helical" evidence="1">
    <location>
        <begin position="125"/>
        <end position="158"/>
    </location>
</feature>
<keyword evidence="5" id="KW-1185">Reference proteome</keyword>
<feature type="domain" description="GGDEF" evidence="3">
    <location>
        <begin position="243"/>
        <end position="376"/>
    </location>
</feature>
<dbReference type="CDD" id="cd01948">
    <property type="entry name" value="EAL"/>
    <property type="match status" value="1"/>
</dbReference>